<organism evidence="4 5">
    <name type="scientific">Youxingia wuxianensis</name>
    <dbReference type="NCBI Taxonomy" id="2763678"/>
    <lineage>
        <taxon>Bacteria</taxon>
        <taxon>Bacillati</taxon>
        <taxon>Bacillota</taxon>
        <taxon>Clostridia</taxon>
        <taxon>Eubacteriales</taxon>
        <taxon>Oscillospiraceae</taxon>
        <taxon>Youxingia</taxon>
    </lineage>
</organism>
<dbReference type="Gene3D" id="3.40.225.10">
    <property type="entry name" value="Class II aldolase/adducin N-terminal domain"/>
    <property type="match status" value="1"/>
</dbReference>
<dbReference type="SMART" id="SM01007">
    <property type="entry name" value="Aldolase_II"/>
    <property type="match status" value="1"/>
</dbReference>
<name>A0A926ICJ6_9FIRM</name>
<proteinExistence type="predicted"/>
<evidence type="ECO:0000313" key="5">
    <source>
        <dbReference type="Proteomes" id="UP000623678"/>
    </source>
</evidence>
<dbReference type="SUPFAM" id="SSF53639">
    <property type="entry name" value="AraD/HMP-PK domain-like"/>
    <property type="match status" value="1"/>
</dbReference>
<dbReference type="InterPro" id="IPR001303">
    <property type="entry name" value="Aldolase_II/adducin_N"/>
</dbReference>
<dbReference type="GO" id="GO:0016832">
    <property type="term" value="F:aldehyde-lyase activity"/>
    <property type="evidence" value="ECO:0007669"/>
    <property type="project" value="TreeGrafter"/>
</dbReference>
<dbReference type="PANTHER" id="PTHR22789">
    <property type="entry name" value="FUCULOSE PHOSPHATE ALDOLASE"/>
    <property type="match status" value="1"/>
</dbReference>
<dbReference type="Pfam" id="PF00596">
    <property type="entry name" value="Aldolase_II"/>
    <property type="match status" value="1"/>
</dbReference>
<evidence type="ECO:0000256" key="2">
    <source>
        <dbReference type="ARBA" id="ARBA00023239"/>
    </source>
</evidence>
<dbReference type="PANTHER" id="PTHR22789:SF0">
    <property type="entry name" value="3-OXO-TETRONATE 4-PHOSPHATE DECARBOXYLASE-RELATED"/>
    <property type="match status" value="1"/>
</dbReference>
<dbReference type="AlphaFoldDB" id="A0A926ICJ6"/>
<accession>A0A926ICJ6</accession>
<comment type="caution">
    <text evidence="4">The sequence shown here is derived from an EMBL/GenBank/DDBJ whole genome shotgun (WGS) entry which is preliminary data.</text>
</comment>
<evidence type="ECO:0000259" key="3">
    <source>
        <dbReference type="SMART" id="SM01007"/>
    </source>
</evidence>
<dbReference type="Proteomes" id="UP000623678">
    <property type="component" value="Unassembled WGS sequence"/>
</dbReference>
<dbReference type="RefSeq" id="WP_262395051.1">
    <property type="nucleotide sequence ID" value="NZ_JACRTD010000004.1"/>
</dbReference>
<dbReference type="EMBL" id="JACRTD010000004">
    <property type="protein sequence ID" value="MBC8585267.1"/>
    <property type="molecule type" value="Genomic_DNA"/>
</dbReference>
<evidence type="ECO:0000256" key="1">
    <source>
        <dbReference type="ARBA" id="ARBA00022723"/>
    </source>
</evidence>
<dbReference type="GO" id="GO:0005829">
    <property type="term" value="C:cytosol"/>
    <property type="evidence" value="ECO:0007669"/>
    <property type="project" value="TreeGrafter"/>
</dbReference>
<dbReference type="GO" id="GO:0019323">
    <property type="term" value="P:pentose catabolic process"/>
    <property type="evidence" value="ECO:0007669"/>
    <property type="project" value="TreeGrafter"/>
</dbReference>
<reference evidence="4" key="1">
    <citation type="submission" date="2020-08" db="EMBL/GenBank/DDBJ databases">
        <title>Genome public.</title>
        <authorList>
            <person name="Liu C."/>
            <person name="Sun Q."/>
        </authorList>
    </citation>
    <scope>NUCLEOTIDE SEQUENCE</scope>
    <source>
        <strain evidence="4">NSJ-64</strain>
    </source>
</reference>
<keyword evidence="1" id="KW-0479">Metal-binding</keyword>
<evidence type="ECO:0000313" key="4">
    <source>
        <dbReference type="EMBL" id="MBC8585267.1"/>
    </source>
</evidence>
<feature type="domain" description="Class II aldolase/adducin N-terminal" evidence="3">
    <location>
        <begin position="7"/>
        <end position="183"/>
    </location>
</feature>
<dbReference type="GO" id="GO:0046872">
    <property type="term" value="F:metal ion binding"/>
    <property type="evidence" value="ECO:0007669"/>
    <property type="project" value="UniProtKB-KW"/>
</dbReference>
<sequence length="211" mass="23090">MYEKEKQQLIDCARQMLRYNLIALSGGNVSLRMPNGCFLVTPSAMGYDNMTVDDIVMIDENCQVVEGARRPSSDSLALLYIFKHKPQVNAVIHTHQPYATAVGLVEDCLPACLTTIIDTVHDHVPVAPFTVSSDEGMGVLTVEHCGGANAVILRNHGVITFGEDLEEALETAVYLEESAKAYLAARAVGPVHLLTEEQIRDEDTDRGNYGQ</sequence>
<dbReference type="InterPro" id="IPR036409">
    <property type="entry name" value="Aldolase_II/adducin_N_sf"/>
</dbReference>
<gene>
    <name evidence="4" type="ORF">H8705_06690</name>
</gene>
<keyword evidence="5" id="KW-1185">Reference proteome</keyword>
<protein>
    <submittedName>
        <fullName evidence="4">Class II aldolase/adducin family protein</fullName>
    </submittedName>
</protein>
<keyword evidence="2" id="KW-0456">Lyase</keyword>
<dbReference type="InterPro" id="IPR050197">
    <property type="entry name" value="Aldolase_class_II_sugar_metab"/>
</dbReference>